<proteinExistence type="predicted"/>
<dbReference type="EMBL" id="BMQW01000005">
    <property type="protein sequence ID" value="GGP89033.1"/>
    <property type="molecule type" value="Genomic_DNA"/>
</dbReference>
<evidence type="ECO:0000313" key="3">
    <source>
        <dbReference type="Proteomes" id="UP000654004"/>
    </source>
</evidence>
<comment type="caution">
    <text evidence="2">The sequence shown here is derived from an EMBL/GenBank/DDBJ whole genome shotgun (WGS) entry which is preliminary data.</text>
</comment>
<organism evidence="2 3">
    <name type="scientific">Shewanella ulleungensis</name>
    <dbReference type="NCBI Taxonomy" id="2282699"/>
    <lineage>
        <taxon>Bacteria</taxon>
        <taxon>Pseudomonadati</taxon>
        <taxon>Pseudomonadota</taxon>
        <taxon>Gammaproteobacteria</taxon>
        <taxon>Alteromonadales</taxon>
        <taxon>Shewanellaceae</taxon>
        <taxon>Shewanella</taxon>
    </lineage>
</organism>
<accession>A0ABQ2QQM7</accession>
<evidence type="ECO:0008006" key="4">
    <source>
        <dbReference type="Google" id="ProtNLM"/>
    </source>
</evidence>
<dbReference type="InterPro" id="IPR020012">
    <property type="entry name" value="LysM_FimV"/>
</dbReference>
<dbReference type="RefSeq" id="WP_188956493.1">
    <property type="nucleotide sequence ID" value="NZ_BMQW01000005.1"/>
</dbReference>
<protein>
    <recommendedName>
        <fullName evidence="4">LysM domain-containing protein</fullName>
    </recommendedName>
</protein>
<gene>
    <name evidence="2" type="ORF">GCM10009410_23880</name>
</gene>
<reference evidence="3" key="1">
    <citation type="journal article" date="2019" name="Int. J. Syst. Evol. Microbiol.">
        <title>The Global Catalogue of Microorganisms (GCM) 10K type strain sequencing project: providing services to taxonomists for standard genome sequencing and annotation.</title>
        <authorList>
            <consortium name="The Broad Institute Genomics Platform"/>
            <consortium name="The Broad Institute Genome Sequencing Center for Infectious Disease"/>
            <person name="Wu L."/>
            <person name="Ma J."/>
        </authorList>
    </citation>
    <scope>NUCLEOTIDE SEQUENCE [LARGE SCALE GENOMIC DNA]</scope>
    <source>
        <strain evidence="3">JCM 32305</strain>
    </source>
</reference>
<dbReference type="NCBIfam" id="TIGR03505">
    <property type="entry name" value="FimV_core"/>
    <property type="match status" value="1"/>
</dbReference>
<keyword evidence="3" id="KW-1185">Reference proteome</keyword>
<dbReference type="Proteomes" id="UP000654004">
    <property type="component" value="Unassembled WGS sequence"/>
</dbReference>
<feature type="chain" id="PRO_5045315011" description="LysM domain-containing protein" evidence="1">
    <location>
        <begin position="25"/>
        <end position="273"/>
    </location>
</feature>
<evidence type="ECO:0000313" key="2">
    <source>
        <dbReference type="EMBL" id="GGP89033.1"/>
    </source>
</evidence>
<name>A0ABQ2QQM7_9GAMM</name>
<keyword evidence="1" id="KW-0732">Signal</keyword>
<evidence type="ECO:0000256" key="1">
    <source>
        <dbReference type="SAM" id="SignalP"/>
    </source>
</evidence>
<feature type="signal peptide" evidence="1">
    <location>
        <begin position="1"/>
        <end position="24"/>
    </location>
</feature>
<sequence>MRKRLYMVLFFVLGLCVNAQQALAQVNHVSINSRQSELSQQPLLKVNLVAQNDDWSQLSFYLRQKVDGDMQQQRLSIQPINRFLVQLDGKVPVTDSNAQLVITENQQSKAVLLAVLALFDAPLSFKSAAFIEAQPLKVTDAPLAETSEQVVSDGNQVALSTIKRSTAKEVETNSVSEAVLQPRKPDNCQIIKDNSDTLWRIADRYKDQWNTSVYGAMLAIFEANMLSFSKQRIHLLLKDAVLACPSTEILAQYDNKAVDKKVFEVIEAKHAAR</sequence>